<name>A0A841TG51_9BACL</name>
<evidence type="ECO:0000313" key="2">
    <source>
        <dbReference type="Proteomes" id="UP000574133"/>
    </source>
</evidence>
<sequence>MFERMQQFEDEFKSLHQRQLAESRGQRREMLERDLSNTRTMLEVLYPVIRSLDDVVLEYEMIALSGIRIYGDAFLRSSGTVLEEENYITHAEQITRKRFSFERARTRSVTALGYAYYPYSRDELEQQPESCRRDLQALISMKLSGTGAGLLELPVVEREALRFAALRLKSFQLVELSDWLRMSKEASSRAARSLVAKGLLVRIGGGEHRCFEFAISDKGRAVMLG</sequence>
<evidence type="ECO:0000313" key="1">
    <source>
        <dbReference type="EMBL" id="MBB6677441.1"/>
    </source>
</evidence>
<gene>
    <name evidence="1" type="ORF">H4Q31_08905</name>
</gene>
<dbReference type="AlphaFoldDB" id="A0A841TG51"/>
<accession>A0A841TG51</accession>
<reference evidence="1 2" key="1">
    <citation type="submission" date="2020-08" db="EMBL/GenBank/DDBJ databases">
        <title>Cohnella phylogeny.</title>
        <authorList>
            <person name="Dunlap C."/>
        </authorList>
    </citation>
    <scope>NUCLEOTIDE SEQUENCE [LARGE SCALE GENOMIC DNA]</scope>
    <source>
        <strain evidence="1 2">DSM 103658</strain>
    </source>
</reference>
<comment type="caution">
    <text evidence="1">The sequence shown here is derived from an EMBL/GenBank/DDBJ whole genome shotgun (WGS) entry which is preliminary data.</text>
</comment>
<dbReference type="RefSeq" id="WP_185178722.1">
    <property type="nucleotide sequence ID" value="NZ_CBCSEP010000005.1"/>
</dbReference>
<dbReference type="EMBL" id="JACJVN010000033">
    <property type="protein sequence ID" value="MBB6677441.1"/>
    <property type="molecule type" value="Genomic_DNA"/>
</dbReference>
<organism evidence="1 2">
    <name type="scientific">Cohnella lubricantis</name>
    <dbReference type="NCBI Taxonomy" id="2163172"/>
    <lineage>
        <taxon>Bacteria</taxon>
        <taxon>Bacillati</taxon>
        <taxon>Bacillota</taxon>
        <taxon>Bacilli</taxon>
        <taxon>Bacillales</taxon>
        <taxon>Paenibacillaceae</taxon>
        <taxon>Cohnella</taxon>
    </lineage>
</organism>
<dbReference type="Proteomes" id="UP000574133">
    <property type="component" value="Unassembled WGS sequence"/>
</dbReference>
<protein>
    <submittedName>
        <fullName evidence="1">Uncharacterized protein</fullName>
    </submittedName>
</protein>
<keyword evidence="2" id="KW-1185">Reference proteome</keyword>
<proteinExistence type="predicted"/>